<organism evidence="4 5">
    <name type="scientific">Amycolatopsis arida</name>
    <dbReference type="NCBI Taxonomy" id="587909"/>
    <lineage>
        <taxon>Bacteria</taxon>
        <taxon>Bacillati</taxon>
        <taxon>Actinomycetota</taxon>
        <taxon>Actinomycetes</taxon>
        <taxon>Pseudonocardiales</taxon>
        <taxon>Pseudonocardiaceae</taxon>
        <taxon>Amycolatopsis</taxon>
    </lineage>
</organism>
<name>A0A1I5M8R5_9PSEU</name>
<gene>
    <name evidence="4" type="ORF">SAMN05421810_101837</name>
</gene>
<dbReference type="SUPFAM" id="SSF52091">
    <property type="entry name" value="SpoIIaa-like"/>
    <property type="match status" value="1"/>
</dbReference>
<feature type="domain" description="STAS" evidence="3">
    <location>
        <begin position="40"/>
        <end position="140"/>
    </location>
</feature>
<evidence type="ECO:0000256" key="1">
    <source>
        <dbReference type="ARBA" id="ARBA00009013"/>
    </source>
</evidence>
<dbReference type="PANTHER" id="PTHR33495">
    <property type="entry name" value="ANTI-SIGMA FACTOR ANTAGONIST TM_1081-RELATED-RELATED"/>
    <property type="match status" value="1"/>
</dbReference>
<dbReference type="PANTHER" id="PTHR33495:SF2">
    <property type="entry name" value="ANTI-SIGMA FACTOR ANTAGONIST TM_1081-RELATED"/>
    <property type="match status" value="1"/>
</dbReference>
<dbReference type="InterPro" id="IPR003658">
    <property type="entry name" value="Anti-sigma_ant"/>
</dbReference>
<dbReference type="Gene3D" id="3.30.750.24">
    <property type="entry name" value="STAS domain"/>
    <property type="match status" value="1"/>
</dbReference>
<sequence>MTGLRPSQSSYRLPHAAAVPPGLRPGQELLTVTTQPVPGGAVVLGVRGEVDLCTSPLLRDGLLAHLRQASVPLVIDLTDVSFFAAAGLTVLVTARQAAVTAGIGLCVVANSRPVLLPLTITGLDRVLDIHPDLADALLCLSG</sequence>
<dbReference type="STRING" id="587909.SAMN05421810_101837"/>
<dbReference type="PROSITE" id="PS50801">
    <property type="entry name" value="STAS"/>
    <property type="match status" value="1"/>
</dbReference>
<evidence type="ECO:0000256" key="2">
    <source>
        <dbReference type="RuleBase" id="RU003749"/>
    </source>
</evidence>
<comment type="similarity">
    <text evidence="1 2">Belongs to the anti-sigma-factor antagonist family.</text>
</comment>
<dbReference type="NCBIfam" id="TIGR00377">
    <property type="entry name" value="ant_ant_sig"/>
    <property type="match status" value="1"/>
</dbReference>
<accession>A0A1I5M8R5</accession>
<keyword evidence="5" id="KW-1185">Reference proteome</keyword>
<dbReference type="Proteomes" id="UP000198727">
    <property type="component" value="Unassembled WGS sequence"/>
</dbReference>
<dbReference type="EMBL" id="FOWW01000001">
    <property type="protein sequence ID" value="SFP05982.1"/>
    <property type="molecule type" value="Genomic_DNA"/>
</dbReference>
<evidence type="ECO:0000259" key="3">
    <source>
        <dbReference type="PROSITE" id="PS50801"/>
    </source>
</evidence>
<dbReference type="OrthoDB" id="3688920at2"/>
<evidence type="ECO:0000313" key="4">
    <source>
        <dbReference type="EMBL" id="SFP05982.1"/>
    </source>
</evidence>
<dbReference type="CDD" id="cd07043">
    <property type="entry name" value="STAS_anti-anti-sigma_factors"/>
    <property type="match status" value="1"/>
</dbReference>
<dbReference type="InterPro" id="IPR002645">
    <property type="entry name" value="STAS_dom"/>
</dbReference>
<protein>
    <recommendedName>
        <fullName evidence="2">Anti-sigma factor antagonist</fullName>
    </recommendedName>
</protein>
<evidence type="ECO:0000313" key="5">
    <source>
        <dbReference type="Proteomes" id="UP000198727"/>
    </source>
</evidence>
<dbReference type="Pfam" id="PF01740">
    <property type="entry name" value="STAS"/>
    <property type="match status" value="1"/>
</dbReference>
<dbReference type="InterPro" id="IPR036513">
    <property type="entry name" value="STAS_dom_sf"/>
</dbReference>
<dbReference type="GO" id="GO:0043856">
    <property type="term" value="F:anti-sigma factor antagonist activity"/>
    <property type="evidence" value="ECO:0007669"/>
    <property type="project" value="InterPro"/>
</dbReference>
<dbReference type="AlphaFoldDB" id="A0A1I5M8R5"/>
<proteinExistence type="inferred from homology"/>
<reference evidence="5" key="1">
    <citation type="submission" date="2016-10" db="EMBL/GenBank/DDBJ databases">
        <authorList>
            <person name="Varghese N."/>
            <person name="Submissions S."/>
        </authorList>
    </citation>
    <scope>NUCLEOTIDE SEQUENCE [LARGE SCALE GENOMIC DNA]</scope>
    <source>
        <strain evidence="5">CGMCC 4.5579</strain>
    </source>
</reference>